<dbReference type="GO" id="GO:0004342">
    <property type="term" value="F:glucosamine-6-phosphate deaminase activity"/>
    <property type="evidence" value="ECO:0007669"/>
    <property type="project" value="UniProtKB-UniRule"/>
</dbReference>
<keyword evidence="7" id="KW-1185">Reference proteome</keyword>
<comment type="pathway">
    <text evidence="4">Amino-sugar metabolism; N-acetylneuraminate degradation; D-fructose 6-phosphate from N-acetylneuraminate: step 5/5.</text>
</comment>
<dbReference type="OrthoDB" id="9791139at2"/>
<dbReference type="UniPathway" id="UPA00629">
    <property type="reaction ID" value="UER00684"/>
</dbReference>
<dbReference type="EMBL" id="FMAO01000006">
    <property type="protein sequence ID" value="SCB96975.1"/>
    <property type="molecule type" value="Genomic_DNA"/>
</dbReference>
<gene>
    <name evidence="4" type="primary">nagB</name>
    <name evidence="6" type="ORF">GA0061074_10695</name>
</gene>
<evidence type="ECO:0000256" key="3">
    <source>
        <dbReference type="ARBA" id="ARBA00023277"/>
    </source>
</evidence>
<dbReference type="Proteomes" id="UP000199268">
    <property type="component" value="Unassembled WGS sequence"/>
</dbReference>
<evidence type="ECO:0000256" key="1">
    <source>
        <dbReference type="ARBA" id="ARBA00000644"/>
    </source>
</evidence>
<dbReference type="EC" id="3.5.99.6" evidence="4"/>
<dbReference type="AlphaFoldDB" id="A0A1C4AQT1"/>
<dbReference type="GO" id="GO:0006046">
    <property type="term" value="P:N-acetylglucosamine catabolic process"/>
    <property type="evidence" value="ECO:0007669"/>
    <property type="project" value="TreeGrafter"/>
</dbReference>
<keyword evidence="3 4" id="KW-0119">Carbohydrate metabolism</keyword>
<dbReference type="GO" id="GO:0005975">
    <property type="term" value="P:carbohydrate metabolic process"/>
    <property type="evidence" value="ECO:0007669"/>
    <property type="project" value="InterPro"/>
</dbReference>
<organism evidence="6 7">
    <name type="scientific">Weissella bombi</name>
    <dbReference type="NCBI Taxonomy" id="1505725"/>
    <lineage>
        <taxon>Bacteria</taxon>
        <taxon>Bacillati</taxon>
        <taxon>Bacillota</taxon>
        <taxon>Bacilli</taxon>
        <taxon>Lactobacillales</taxon>
        <taxon>Lactobacillaceae</taxon>
        <taxon>Weissella</taxon>
    </lineage>
</organism>
<dbReference type="InterPro" id="IPR006148">
    <property type="entry name" value="Glc/Gal-6P_isomerase"/>
</dbReference>
<dbReference type="PROSITE" id="PS01161">
    <property type="entry name" value="GLC_GALNAC_ISOMERASE"/>
    <property type="match status" value="1"/>
</dbReference>
<dbReference type="Gene3D" id="3.40.50.1360">
    <property type="match status" value="1"/>
</dbReference>
<dbReference type="InterPro" id="IPR037171">
    <property type="entry name" value="NagB/RpiA_transferase-like"/>
</dbReference>
<keyword evidence="2 4" id="KW-0378">Hydrolase</keyword>
<accession>A0A1C4AQT1</accession>
<name>A0A1C4AQT1_9LACO</name>
<comment type="similarity">
    <text evidence="4">Belongs to the glucosamine/galactosamine-6-phosphate isomerase family. NagB subfamily.</text>
</comment>
<dbReference type="PANTHER" id="PTHR11280">
    <property type="entry name" value="GLUCOSAMINE-6-PHOSPHATE ISOMERASE"/>
    <property type="match status" value="1"/>
</dbReference>
<comment type="caution">
    <text evidence="4">Lacks conserved residue(s) required for the propagation of feature annotation.</text>
</comment>
<evidence type="ECO:0000259" key="5">
    <source>
        <dbReference type="Pfam" id="PF01182"/>
    </source>
</evidence>
<dbReference type="GO" id="GO:0042802">
    <property type="term" value="F:identical protein binding"/>
    <property type="evidence" value="ECO:0007669"/>
    <property type="project" value="TreeGrafter"/>
</dbReference>
<dbReference type="GO" id="GO:0006043">
    <property type="term" value="P:glucosamine catabolic process"/>
    <property type="evidence" value="ECO:0007669"/>
    <property type="project" value="TreeGrafter"/>
</dbReference>
<evidence type="ECO:0000256" key="2">
    <source>
        <dbReference type="ARBA" id="ARBA00022801"/>
    </source>
</evidence>
<comment type="catalytic activity">
    <reaction evidence="1 4">
        <text>alpha-D-glucosamine 6-phosphate + H2O = beta-D-fructose 6-phosphate + NH4(+)</text>
        <dbReference type="Rhea" id="RHEA:12172"/>
        <dbReference type="ChEBI" id="CHEBI:15377"/>
        <dbReference type="ChEBI" id="CHEBI:28938"/>
        <dbReference type="ChEBI" id="CHEBI:57634"/>
        <dbReference type="ChEBI" id="CHEBI:75989"/>
        <dbReference type="EC" id="3.5.99.6"/>
    </reaction>
</comment>
<dbReference type="Pfam" id="PF01182">
    <property type="entry name" value="Glucosamine_iso"/>
    <property type="match status" value="1"/>
</dbReference>
<dbReference type="CDD" id="cd01399">
    <property type="entry name" value="GlcN6P_deaminase"/>
    <property type="match status" value="1"/>
</dbReference>
<feature type="active site" description="Proton acceptor; for enolization step" evidence="4">
    <location>
        <position position="62"/>
    </location>
</feature>
<dbReference type="GO" id="GO:0005737">
    <property type="term" value="C:cytoplasm"/>
    <property type="evidence" value="ECO:0007669"/>
    <property type="project" value="TreeGrafter"/>
</dbReference>
<evidence type="ECO:0000313" key="7">
    <source>
        <dbReference type="Proteomes" id="UP000199268"/>
    </source>
</evidence>
<protein>
    <recommendedName>
        <fullName evidence="4">Glucosamine-6-phosphate deaminase</fullName>
        <ecNumber evidence="4">3.5.99.6</ecNumber>
    </recommendedName>
    <alternativeName>
        <fullName evidence="4">GlcN6P deaminase</fullName>
        <shortName evidence="4">GNPDA</shortName>
    </alternativeName>
    <alternativeName>
        <fullName evidence="4">Glucosamine-6-phosphate isomerase</fullName>
    </alternativeName>
</protein>
<reference evidence="7" key="1">
    <citation type="submission" date="2016-08" db="EMBL/GenBank/DDBJ databases">
        <authorList>
            <person name="Varghese N."/>
            <person name="Submissions Spin"/>
        </authorList>
    </citation>
    <scope>NUCLEOTIDE SEQUENCE [LARGE SCALE GENOMIC DNA]</scope>
    <source>
        <strain evidence="7">R-53094</strain>
    </source>
</reference>
<dbReference type="FunFam" id="3.40.50.1360:FF:000003">
    <property type="entry name" value="Glucosamine-6-phosphate deaminase"/>
    <property type="match status" value="1"/>
</dbReference>
<dbReference type="GO" id="GO:0019262">
    <property type="term" value="P:N-acetylneuraminate catabolic process"/>
    <property type="evidence" value="ECO:0007669"/>
    <property type="project" value="UniProtKB-UniRule"/>
</dbReference>
<dbReference type="InterPro" id="IPR018321">
    <property type="entry name" value="Glucosamine6P_isomerase_CS"/>
</dbReference>
<dbReference type="SUPFAM" id="SSF100950">
    <property type="entry name" value="NagB/RpiA/CoA transferase-like"/>
    <property type="match status" value="1"/>
</dbReference>
<proteinExistence type="inferred from homology"/>
<evidence type="ECO:0000313" key="6">
    <source>
        <dbReference type="EMBL" id="SCB96975.1"/>
    </source>
</evidence>
<feature type="domain" description="Glucosamine/galactosamine-6-phosphate isomerase" evidence="5">
    <location>
        <begin position="29"/>
        <end position="221"/>
    </location>
</feature>
<dbReference type="HAMAP" id="MF_01241">
    <property type="entry name" value="GlcN6P_deamin"/>
    <property type="match status" value="1"/>
</dbReference>
<dbReference type="InterPro" id="IPR004547">
    <property type="entry name" value="Glucosamine6P_isomerase"/>
</dbReference>
<feature type="active site" description="Proton acceptor; for ring-opening step" evidence="4">
    <location>
        <position position="130"/>
    </location>
</feature>
<evidence type="ECO:0000256" key="4">
    <source>
        <dbReference type="HAMAP-Rule" id="MF_01241"/>
    </source>
</evidence>
<dbReference type="PANTHER" id="PTHR11280:SF5">
    <property type="entry name" value="GLUCOSAMINE-6-PHOSPHATE ISOMERASE"/>
    <property type="match status" value="1"/>
</dbReference>
<feature type="active site" description="For ring-opening step" evidence="4">
    <location>
        <position position="128"/>
    </location>
</feature>
<dbReference type="RefSeq" id="WP_092462637.1">
    <property type="nucleotide sequence ID" value="NZ_BJEE01000007.1"/>
</dbReference>
<dbReference type="STRING" id="1505725.GA0061074_10695"/>
<feature type="active site" description="For ring-opening step" evidence="4">
    <location>
        <position position="135"/>
    </location>
</feature>
<comment type="function">
    <text evidence="4">Catalyzes the reversible isomerization-deamination of glucosamine 6-phosphate (GlcN6P) to form fructose 6-phosphate (Fru6P) and ammonium ion.</text>
</comment>
<sequence>MKIIEVQDEQAGGKVGFDIFKEALANDAQVFGLATGSTPISIYNELTASDLDFSDKISINLDEYQGLAGTHDQSYRYFMDEHLFNQKPFKESYVPNGLAEDMDAETTRYDRLIADHPLDLQLLGLGQNGHIGFNEPGTPFDIQTHVVDLTPSTIAANARFFASEDDVPRRAISMGIGSIMKSKKILLVAYGENKAQAIAAMVEGPVTTDVPASVLQNHDDVTIIVDRSAASKIKNRDLITTIA</sequence>